<evidence type="ECO:0008006" key="2">
    <source>
        <dbReference type="Google" id="ProtNLM"/>
    </source>
</evidence>
<organism evidence="1">
    <name type="scientific">Siphoviridae sp. ctLAw30</name>
    <dbReference type="NCBI Taxonomy" id="2826249"/>
    <lineage>
        <taxon>Viruses</taxon>
        <taxon>Duplodnaviria</taxon>
        <taxon>Heunggongvirae</taxon>
        <taxon>Uroviricota</taxon>
        <taxon>Caudoviricetes</taxon>
    </lineage>
</organism>
<proteinExistence type="predicted"/>
<dbReference type="EMBL" id="BK014792">
    <property type="protein sequence ID" value="DAD75917.1"/>
    <property type="molecule type" value="Genomic_DNA"/>
</dbReference>
<evidence type="ECO:0000313" key="1">
    <source>
        <dbReference type="EMBL" id="DAD75917.1"/>
    </source>
</evidence>
<protein>
    <recommendedName>
        <fullName evidence="2">DUF4406 domain-containing protein</fullName>
    </recommendedName>
</protein>
<sequence length="182" mass="21185">MKRLFISQPMRDKTDEEILAEREKAVKVTKKMLNEDVEVIDSFFQEAPHGANPLWYLAKSLELLATADVAFFCTDWEKYRGCRIEHICANEYGIRIIRKMDTKENNTLTKSDIGDIKTHLLQVQGYYRKSLKAWEQLMTKMSNPITILNDNIKYSSVVENVKVLRELDQNVEQLLAKIKGLE</sequence>
<name>A0A8S5M0T5_9CAUD</name>
<accession>A0A8S5M0T5</accession>
<reference evidence="1" key="1">
    <citation type="journal article" date="2021" name="Proc. Natl. Acad. Sci. U.S.A.">
        <title>A Catalog of Tens of Thousands of Viruses from Human Metagenomes Reveals Hidden Associations with Chronic Diseases.</title>
        <authorList>
            <person name="Tisza M.J."/>
            <person name="Buck C.B."/>
        </authorList>
    </citation>
    <scope>NUCLEOTIDE SEQUENCE</scope>
    <source>
        <strain evidence="1">CtLAw30</strain>
    </source>
</reference>